<dbReference type="InterPro" id="IPR024161">
    <property type="entry name" value="Znf_nanos-typ"/>
</dbReference>
<dbReference type="Proteomes" id="UP001174136">
    <property type="component" value="Unassembled WGS sequence"/>
</dbReference>
<organism evidence="11 12">
    <name type="scientific">Merluccius polli</name>
    <name type="common">Benguela hake</name>
    <name type="synonym">Merluccius cadenati</name>
    <dbReference type="NCBI Taxonomy" id="89951"/>
    <lineage>
        <taxon>Eukaryota</taxon>
        <taxon>Metazoa</taxon>
        <taxon>Chordata</taxon>
        <taxon>Craniata</taxon>
        <taxon>Vertebrata</taxon>
        <taxon>Euteleostomi</taxon>
        <taxon>Actinopterygii</taxon>
        <taxon>Neopterygii</taxon>
        <taxon>Teleostei</taxon>
        <taxon>Neoteleostei</taxon>
        <taxon>Acanthomorphata</taxon>
        <taxon>Zeiogadaria</taxon>
        <taxon>Gadariae</taxon>
        <taxon>Gadiformes</taxon>
        <taxon>Gadoidei</taxon>
        <taxon>Merlucciidae</taxon>
        <taxon>Merluccius</taxon>
    </lineage>
</organism>
<feature type="compositionally biased region" description="Gly residues" evidence="9">
    <location>
        <begin position="41"/>
        <end position="63"/>
    </location>
</feature>
<keyword evidence="2" id="KW-0963">Cytoplasm</keyword>
<evidence type="ECO:0000256" key="1">
    <source>
        <dbReference type="ARBA" id="ARBA00004496"/>
    </source>
</evidence>
<sequence length="117" mass="12350">MWRDYMRLALTLKRMRDARETERERQIINAQAPQAQEKPQDGGGKGGGKDGNGGGKGGNGGGKGGNGGGGLALLCGFCRSNGEAAGLYTSHTLRSREGRVTCPVLRGYTCHVCPRTK</sequence>
<evidence type="ECO:0000256" key="6">
    <source>
        <dbReference type="ARBA" id="ARBA00022845"/>
    </source>
</evidence>
<evidence type="ECO:0000259" key="10">
    <source>
        <dbReference type="PROSITE" id="PS51522"/>
    </source>
</evidence>
<dbReference type="InterPro" id="IPR008705">
    <property type="entry name" value="Nanos/Xcar2"/>
</dbReference>
<dbReference type="Gene3D" id="4.10.60.30">
    <property type="entry name" value="Nanos, RNA-binding domain"/>
    <property type="match status" value="1"/>
</dbReference>
<protein>
    <submittedName>
        <fullName evidence="11">Nanos 2</fullName>
    </submittedName>
</protein>
<comment type="subcellular location">
    <subcellularLocation>
        <location evidence="1">Cytoplasm</location>
    </subcellularLocation>
</comment>
<keyword evidence="3" id="KW-0479">Metal-binding</keyword>
<dbReference type="PROSITE" id="PS51522">
    <property type="entry name" value="ZF_NANOS"/>
    <property type="match status" value="1"/>
</dbReference>
<feature type="region of interest" description="Disordered" evidence="9">
    <location>
        <begin position="15"/>
        <end position="63"/>
    </location>
</feature>
<evidence type="ECO:0000313" key="12">
    <source>
        <dbReference type="Proteomes" id="UP001174136"/>
    </source>
</evidence>
<comment type="similarity">
    <text evidence="8">Belongs to the nanos family.</text>
</comment>
<feature type="domain" description="Nanos-type" evidence="10">
    <location>
        <begin position="74"/>
        <end position="117"/>
    </location>
</feature>
<dbReference type="GO" id="GO:0006417">
    <property type="term" value="P:regulation of translation"/>
    <property type="evidence" value="ECO:0007669"/>
    <property type="project" value="UniProtKB-UniRule"/>
</dbReference>
<dbReference type="Pfam" id="PF05741">
    <property type="entry name" value="zf-nanos"/>
    <property type="match status" value="1"/>
</dbReference>
<dbReference type="GO" id="GO:0003723">
    <property type="term" value="F:RNA binding"/>
    <property type="evidence" value="ECO:0007669"/>
    <property type="project" value="UniProtKB-UniRule"/>
</dbReference>
<keyword evidence="7 8" id="KW-0694">RNA-binding</keyword>
<reference evidence="11" key="1">
    <citation type="journal article" date="2023" name="Front. Mar. Sci.">
        <title>A new Merluccius polli reference genome to investigate the effects of global change in West African waters.</title>
        <authorList>
            <person name="Mateo J.L."/>
            <person name="Blanco-Fernandez C."/>
            <person name="Garcia-Vazquez E."/>
            <person name="Machado-Schiaffino G."/>
        </authorList>
    </citation>
    <scope>NUCLEOTIDE SEQUENCE</scope>
    <source>
        <strain evidence="11">C29</strain>
        <tissue evidence="11">Fin</tissue>
    </source>
</reference>
<feature type="compositionally biased region" description="Basic and acidic residues" evidence="9">
    <location>
        <begin position="15"/>
        <end position="26"/>
    </location>
</feature>
<keyword evidence="4 8" id="KW-0863">Zinc-finger</keyword>
<name>A0AA47P3B3_MERPO</name>
<gene>
    <name evidence="11" type="primary">NANOS2_2</name>
    <name evidence="11" type="ORF">N1851_015825</name>
</gene>
<evidence type="ECO:0000313" key="11">
    <source>
        <dbReference type="EMBL" id="KAK0145282.1"/>
    </source>
</evidence>
<accession>A0AA47P3B3</accession>
<comment type="caution">
    <text evidence="11">The sequence shown here is derived from an EMBL/GenBank/DDBJ whole genome shotgun (WGS) entry which is preliminary data.</text>
</comment>
<evidence type="ECO:0000256" key="2">
    <source>
        <dbReference type="ARBA" id="ARBA00022490"/>
    </source>
</evidence>
<dbReference type="GO" id="GO:0008270">
    <property type="term" value="F:zinc ion binding"/>
    <property type="evidence" value="ECO:0007669"/>
    <property type="project" value="UniProtKB-KW"/>
</dbReference>
<proteinExistence type="inferred from homology"/>
<evidence type="ECO:0000256" key="4">
    <source>
        <dbReference type="ARBA" id="ARBA00022771"/>
    </source>
</evidence>
<dbReference type="InterPro" id="IPR038129">
    <property type="entry name" value="Nanos_sf"/>
</dbReference>
<evidence type="ECO:0000256" key="7">
    <source>
        <dbReference type="ARBA" id="ARBA00022884"/>
    </source>
</evidence>
<keyword evidence="12" id="KW-1185">Reference proteome</keyword>
<keyword evidence="5" id="KW-0862">Zinc</keyword>
<evidence type="ECO:0000256" key="5">
    <source>
        <dbReference type="ARBA" id="ARBA00022833"/>
    </source>
</evidence>
<dbReference type="GO" id="GO:0005737">
    <property type="term" value="C:cytoplasm"/>
    <property type="evidence" value="ECO:0007669"/>
    <property type="project" value="UniProtKB-SubCell"/>
</dbReference>
<dbReference type="AlphaFoldDB" id="A0AA47P3B3"/>
<evidence type="ECO:0000256" key="3">
    <source>
        <dbReference type="ARBA" id="ARBA00022723"/>
    </source>
</evidence>
<dbReference type="EMBL" id="JAOPHQ010002868">
    <property type="protein sequence ID" value="KAK0145282.1"/>
    <property type="molecule type" value="Genomic_DNA"/>
</dbReference>
<keyword evidence="6 8" id="KW-0810">Translation regulation</keyword>
<evidence type="ECO:0000256" key="9">
    <source>
        <dbReference type="SAM" id="MobiDB-lite"/>
    </source>
</evidence>
<dbReference type="PANTHER" id="PTHR12887">
    <property type="entry name" value="NANOS PROTEIN"/>
    <property type="match status" value="1"/>
</dbReference>
<evidence type="ECO:0000256" key="8">
    <source>
        <dbReference type="PROSITE-ProRule" id="PRU00855"/>
    </source>
</evidence>